<dbReference type="PROSITE" id="PS50943">
    <property type="entry name" value="HTH_CROC1"/>
    <property type="match status" value="1"/>
</dbReference>
<reference evidence="2 3" key="1">
    <citation type="submission" date="2019-02" db="EMBL/GenBank/DDBJ databases">
        <title>Draft Genome Sequence of Streptomyces sp. AM-2504, identified by 16S rRNA comparative analysis as a Streptomyces Kasugaensis strain.</title>
        <authorList>
            <person name="Napolioni V."/>
            <person name="Giuliodori A.M."/>
            <person name="Spurio R."/>
            <person name="Fabbretti A."/>
        </authorList>
    </citation>
    <scope>NUCLEOTIDE SEQUENCE [LARGE SCALE GENOMIC DNA]</scope>
    <source>
        <strain evidence="2 3">AM-2504</strain>
    </source>
</reference>
<organism evidence="2 3">
    <name type="scientific">Streptomyces kasugaensis</name>
    <dbReference type="NCBI Taxonomy" id="1946"/>
    <lineage>
        <taxon>Bacteria</taxon>
        <taxon>Bacillati</taxon>
        <taxon>Actinomycetota</taxon>
        <taxon>Actinomycetes</taxon>
        <taxon>Kitasatosporales</taxon>
        <taxon>Streptomycetaceae</taxon>
        <taxon>Streptomyces</taxon>
    </lineage>
</organism>
<evidence type="ECO:0000259" key="1">
    <source>
        <dbReference type="PROSITE" id="PS50943"/>
    </source>
</evidence>
<name>A0A4V2JI36_STRKA</name>
<evidence type="ECO:0000313" key="2">
    <source>
        <dbReference type="EMBL" id="TBO57081.1"/>
    </source>
</evidence>
<dbReference type="InterPro" id="IPR001387">
    <property type="entry name" value="Cro/C1-type_HTH"/>
</dbReference>
<dbReference type="InterPro" id="IPR011990">
    <property type="entry name" value="TPR-like_helical_dom_sf"/>
</dbReference>
<keyword evidence="3" id="KW-1185">Reference proteome</keyword>
<dbReference type="EMBL" id="SIXH01000261">
    <property type="protein sequence ID" value="TBO57081.1"/>
    <property type="molecule type" value="Genomic_DNA"/>
</dbReference>
<proteinExistence type="predicted"/>
<dbReference type="Gene3D" id="1.25.40.10">
    <property type="entry name" value="Tetratricopeptide repeat domain"/>
    <property type="match status" value="1"/>
</dbReference>
<protein>
    <submittedName>
        <fullName evidence="2">Transcriptional regulator</fullName>
    </submittedName>
</protein>
<feature type="domain" description="HTH cro/C1-type" evidence="1">
    <location>
        <begin position="43"/>
        <end position="73"/>
    </location>
</feature>
<evidence type="ECO:0000313" key="3">
    <source>
        <dbReference type="Proteomes" id="UP000292452"/>
    </source>
</evidence>
<dbReference type="AlphaFoldDB" id="A0A4V2JI36"/>
<dbReference type="Proteomes" id="UP000292452">
    <property type="component" value="Unassembled WGS sequence"/>
</dbReference>
<accession>A0A4V2JI36</accession>
<gene>
    <name evidence="2" type="ORF">EYS09_24570</name>
</gene>
<dbReference type="SUPFAM" id="SSF48452">
    <property type="entry name" value="TPR-like"/>
    <property type="match status" value="1"/>
</dbReference>
<dbReference type="RefSeq" id="WP_131124872.1">
    <property type="nucleotide sequence ID" value="NZ_SIXH01000261.1"/>
</dbReference>
<sequence length="447" mass="48645">MLDIPLTHPLTYLLELRGWGKVEFADLMQAHGSKLGVPLATNRTTVWKWEQGQTPDDDAQYVLADLLGVPQELARPELWPTWLPVWEVAGLRRPWTLAGTVDALDDLVRSAHMDRRGFLTITGATLSALAASWATAPSAFAAAADGDRVTDEMVSTLEQRVTTLRSLDAQMGGARLLDQARSDLALITTMIKQARYIDAVGERLHSLAAQVSYLTGWMAYDSGLHSQGQQYYVAALRAARTAGDNDLGAFVLAEMGVHASDGGYNKERAQLLNTAIDSSGTTIPTHSRAYLYLHLAAALAQQGNHHQAASALHRSTQLWDRSSGELPEWLAWFEESQINSTRGKIMLWAGHADQAADFLVASVDASVPRDRAVRAGRLAEAYLEGKNLDGALAAANEGAELLEQRVASGRALERLTEFSGKIGKFKSEPAVREFRERVKALPSPVAA</sequence>
<comment type="caution">
    <text evidence="2">The sequence shown here is derived from an EMBL/GenBank/DDBJ whole genome shotgun (WGS) entry which is preliminary data.</text>
</comment>